<keyword evidence="2" id="KW-0472">Membrane</keyword>
<comment type="function">
    <text evidence="1">Decomposes hydrogen peroxide into water and oxygen; serves to protect cells from the toxic effects of hydrogen peroxide.</text>
</comment>
<organism evidence="3 4">
    <name type="scientific">Nitrosomonas marina</name>
    <dbReference type="NCBI Taxonomy" id="917"/>
    <lineage>
        <taxon>Bacteria</taxon>
        <taxon>Pseudomonadati</taxon>
        <taxon>Pseudomonadota</taxon>
        <taxon>Betaproteobacteria</taxon>
        <taxon>Nitrosomonadales</taxon>
        <taxon>Nitrosomonadaceae</taxon>
        <taxon>Nitrosomonas</taxon>
    </lineage>
</organism>
<dbReference type="Gene3D" id="2.40.180.10">
    <property type="entry name" value="Catalase core domain"/>
    <property type="match status" value="1"/>
</dbReference>
<dbReference type="EMBL" id="FOCP01000001">
    <property type="protein sequence ID" value="SEM72272.1"/>
    <property type="molecule type" value="Genomic_DNA"/>
</dbReference>
<evidence type="ECO:0000256" key="1">
    <source>
        <dbReference type="ARBA" id="ARBA00002974"/>
    </source>
</evidence>
<proteinExistence type="predicted"/>
<dbReference type="STRING" id="917.SAMN05216326_11154"/>
<evidence type="ECO:0000313" key="3">
    <source>
        <dbReference type="EMBL" id="SEM72272.1"/>
    </source>
</evidence>
<gene>
    <name evidence="3" type="ORF">SAMN05216325_101251</name>
</gene>
<accession>A0A1H8AND5</accession>
<dbReference type="AlphaFoldDB" id="A0A1H8AND5"/>
<keyword evidence="2" id="KW-0812">Transmembrane</keyword>
<evidence type="ECO:0008006" key="5">
    <source>
        <dbReference type="Google" id="ProtNLM"/>
    </source>
</evidence>
<sequence>MMDRNPIVSRILMAIHNFLIILLRIERRLEPWFRQQWDFLFREPSARFIQYLKNRRRKNLGLKIAEERTDPDEEESLNQIIDLMSDQMRGRFKPGGYERGGNTKTHGIVRATVTIRDDLPEHCRKGIFAEPCSYPAYVRYSGPGPNVPADINDVGFMSMAVKLMGVPGEKLMDEEKFTQDLITTSGGATFVTPNTRENVKLQYWSLRDMTLYYFLNPMDSHFLDFFMQSLWNETQYNPLGQRYWSCTPYLLGEGQAMMYTFIPKTKDVERHIPGLPFGEVPFNYLRDNMVKTLAEKDVEFDLMIQLQTDPHLMPIEDGSIRWPEKLSPFIPAATVHIPKQKFDSEAQFEFAKRLKMNPWHCLPEHRPLGNLNRARFRMYYELSRFRQEMNETTHLEPTGDEVFD</sequence>
<dbReference type="PANTHER" id="PTHR36195:SF4">
    <property type="entry name" value="DOMAIN PROTEIN, PUTATIVE (AFU_ORTHOLOGUE AFUA_5G01990)-RELATED"/>
    <property type="match status" value="1"/>
</dbReference>
<name>A0A1H8AND5_9PROT</name>
<dbReference type="CDD" id="cd08152">
    <property type="entry name" value="y4iL_like"/>
    <property type="match status" value="1"/>
</dbReference>
<protein>
    <recommendedName>
        <fullName evidence="5">Catalase</fullName>
    </recommendedName>
</protein>
<dbReference type="GO" id="GO:0020037">
    <property type="term" value="F:heme binding"/>
    <property type="evidence" value="ECO:0007669"/>
    <property type="project" value="InterPro"/>
</dbReference>
<feature type="transmembrane region" description="Helical" evidence="2">
    <location>
        <begin position="6"/>
        <end position="25"/>
    </location>
</feature>
<dbReference type="RefSeq" id="WP_245738780.1">
    <property type="nucleotide sequence ID" value="NZ_FOCP01000001.1"/>
</dbReference>
<keyword evidence="2" id="KW-1133">Transmembrane helix</keyword>
<evidence type="ECO:0000313" key="4">
    <source>
        <dbReference type="Proteomes" id="UP000199459"/>
    </source>
</evidence>
<dbReference type="SUPFAM" id="SSF56634">
    <property type="entry name" value="Heme-dependent catalase-like"/>
    <property type="match status" value="1"/>
</dbReference>
<reference evidence="3 4" key="1">
    <citation type="submission" date="2016-10" db="EMBL/GenBank/DDBJ databases">
        <authorList>
            <person name="de Groot N.N."/>
        </authorList>
    </citation>
    <scope>NUCLEOTIDE SEQUENCE [LARGE SCALE GENOMIC DNA]</scope>
    <source>
        <strain evidence="3 4">Nm22</strain>
    </source>
</reference>
<evidence type="ECO:0000256" key="2">
    <source>
        <dbReference type="SAM" id="Phobius"/>
    </source>
</evidence>
<dbReference type="InterPro" id="IPR020835">
    <property type="entry name" value="Catalase_sf"/>
</dbReference>
<dbReference type="Proteomes" id="UP000199459">
    <property type="component" value="Unassembled WGS sequence"/>
</dbReference>
<dbReference type="PANTHER" id="PTHR36195">
    <property type="entry name" value="DOMAIN PROTEIN, PUTATIVE (AFU_ORTHOLOGUE AFUA_5G01990)-RELATED-RELATED"/>
    <property type="match status" value="1"/>
</dbReference>